<keyword evidence="5" id="KW-0963">Cytoplasm</keyword>
<evidence type="ECO:0000256" key="4">
    <source>
        <dbReference type="ARBA" id="ARBA00011890"/>
    </source>
</evidence>
<dbReference type="SMART" id="SM00225">
    <property type="entry name" value="BTB"/>
    <property type="match status" value="1"/>
</dbReference>
<comment type="similarity">
    <text evidence="3">Belongs to the methyltransferase superfamily. L-isoaspartyl/D-aspartyl protein methyltransferase family.</text>
</comment>
<evidence type="ECO:0000259" key="10">
    <source>
        <dbReference type="PROSITE" id="PS50097"/>
    </source>
</evidence>
<dbReference type="PANTHER" id="PTHR11579">
    <property type="entry name" value="PROTEIN-L-ISOASPARTATE O-METHYLTRANSFERASE"/>
    <property type="match status" value="1"/>
</dbReference>
<dbReference type="InterPro" id="IPR011333">
    <property type="entry name" value="SKP1/BTB/POZ_sf"/>
</dbReference>
<evidence type="ECO:0000256" key="7">
    <source>
        <dbReference type="ARBA" id="ARBA00022679"/>
    </source>
</evidence>
<dbReference type="GO" id="GO:0004719">
    <property type="term" value="F:protein-L-isoaspartate (D-aspartate) O-methyltransferase activity"/>
    <property type="evidence" value="ECO:0007669"/>
    <property type="project" value="UniProtKB-EC"/>
</dbReference>
<organism evidence="11 12">
    <name type="scientific">Prototheca wickerhamii</name>
    <dbReference type="NCBI Taxonomy" id="3111"/>
    <lineage>
        <taxon>Eukaryota</taxon>
        <taxon>Viridiplantae</taxon>
        <taxon>Chlorophyta</taxon>
        <taxon>core chlorophytes</taxon>
        <taxon>Trebouxiophyceae</taxon>
        <taxon>Chlorellales</taxon>
        <taxon>Chlorellaceae</taxon>
        <taxon>Prototheca</taxon>
    </lineage>
</organism>
<dbReference type="CDD" id="cd18186">
    <property type="entry name" value="BTB_POZ_ZBTB_KLHL-like"/>
    <property type="match status" value="1"/>
</dbReference>
<dbReference type="GO" id="GO:0005737">
    <property type="term" value="C:cytoplasm"/>
    <property type="evidence" value="ECO:0007669"/>
    <property type="project" value="UniProtKB-SubCell"/>
</dbReference>
<dbReference type="GO" id="GO:0032259">
    <property type="term" value="P:methylation"/>
    <property type="evidence" value="ECO:0007669"/>
    <property type="project" value="UniProtKB-KW"/>
</dbReference>
<dbReference type="SUPFAM" id="SSF53335">
    <property type="entry name" value="S-adenosyl-L-methionine-dependent methyltransferases"/>
    <property type="match status" value="1"/>
</dbReference>
<evidence type="ECO:0000256" key="3">
    <source>
        <dbReference type="ARBA" id="ARBA00005369"/>
    </source>
</evidence>
<gene>
    <name evidence="11" type="ORF">QBZ16_000363</name>
</gene>
<protein>
    <recommendedName>
        <fullName evidence="4">protein-L-isoaspartate(D-aspartate) O-methyltransferase</fullName>
        <ecNumber evidence="4">2.1.1.77</ecNumber>
    </recommendedName>
</protein>
<name>A0AAD9INZ5_PROWI</name>
<evidence type="ECO:0000256" key="1">
    <source>
        <dbReference type="ARBA" id="ARBA00004496"/>
    </source>
</evidence>
<dbReference type="PANTHER" id="PTHR11579:SF0">
    <property type="entry name" value="PROTEIN-L-ISOASPARTATE(D-ASPARTATE) O-METHYLTRANSFERASE"/>
    <property type="match status" value="1"/>
</dbReference>
<dbReference type="CDD" id="cd02440">
    <property type="entry name" value="AdoMet_MTases"/>
    <property type="match status" value="1"/>
</dbReference>
<dbReference type="InterPro" id="IPR000682">
    <property type="entry name" value="PCMT"/>
</dbReference>
<keyword evidence="12" id="KW-1185">Reference proteome</keyword>
<dbReference type="PROSITE" id="PS50097">
    <property type="entry name" value="BTB"/>
    <property type="match status" value="1"/>
</dbReference>
<dbReference type="Proteomes" id="UP001255856">
    <property type="component" value="Unassembled WGS sequence"/>
</dbReference>
<dbReference type="EC" id="2.1.1.77" evidence="4"/>
<sequence>MDFLMDEETSGSEEDSRVARAMTVCSRAIFVPSGYRSEAFMDTPIRVEELDFNVSAPHMHATCLEALELAPGHKFLDVGSGCGVLTACGAFLVGKGGVANGIDIRPEAVRHSRECLRVLREQSQEYARFCTTACDVSFEVRDVFLPAPRHRGKYDRVHVGAACPPEKLGALLSLLSPEGGRMVVPVVPSDLRVITKGPDGRVTQRVISQVRFSELELPGDASILLASLRAERKARTAPQELPSTYQADLESMPSLSPRFSDEKRLKLTGTSPQSAPVTPSAPAVDLWTDLGQPDIALVGNGFEVEAHSEVLNQRCEHFRALRESGMRDAMLSRVPIPSHFEMKGVQGLIHYIYHDEILAPLDPDMALATLHVAQYYGVPRLVHLCERRLGRLLTGRSGETAPEEAAALAPALLALADDSGLAHLRAVALDFIVNHHESVRATPGYAALSRDQVLLIADEACALHGKMLCLLRSMSRDGQALPEPSYS</sequence>
<comment type="pathway">
    <text evidence="2">Protein modification; protein ubiquitination.</text>
</comment>
<keyword evidence="6" id="KW-0489">Methyltransferase</keyword>
<dbReference type="Pfam" id="PF00651">
    <property type="entry name" value="BTB"/>
    <property type="match status" value="1"/>
</dbReference>
<dbReference type="Gene3D" id="3.30.710.10">
    <property type="entry name" value="Potassium Channel Kv1.1, Chain A"/>
    <property type="match status" value="1"/>
</dbReference>
<comment type="subcellular location">
    <subcellularLocation>
        <location evidence="1">Cytoplasm</location>
    </subcellularLocation>
</comment>
<reference evidence="11" key="1">
    <citation type="submission" date="2021-01" db="EMBL/GenBank/DDBJ databases">
        <authorList>
            <person name="Eckstrom K.M.E."/>
        </authorList>
    </citation>
    <scope>NUCLEOTIDE SEQUENCE</scope>
    <source>
        <strain evidence="11">UVCC 0001</strain>
    </source>
</reference>
<feature type="region of interest" description="Disordered" evidence="9">
    <location>
        <begin position="235"/>
        <end position="256"/>
    </location>
</feature>
<comment type="caution">
    <text evidence="11">The sequence shown here is derived from an EMBL/GenBank/DDBJ whole genome shotgun (WGS) entry which is preliminary data.</text>
</comment>
<dbReference type="EMBL" id="JASFZW010000001">
    <property type="protein sequence ID" value="KAK2080510.1"/>
    <property type="molecule type" value="Genomic_DNA"/>
</dbReference>
<proteinExistence type="inferred from homology"/>
<evidence type="ECO:0000313" key="12">
    <source>
        <dbReference type="Proteomes" id="UP001255856"/>
    </source>
</evidence>
<feature type="domain" description="BTB" evidence="10">
    <location>
        <begin position="293"/>
        <end position="361"/>
    </location>
</feature>
<keyword evidence="8" id="KW-0949">S-adenosyl-L-methionine</keyword>
<dbReference type="Pfam" id="PF01135">
    <property type="entry name" value="PCMT"/>
    <property type="match status" value="1"/>
</dbReference>
<keyword evidence="7" id="KW-0808">Transferase</keyword>
<evidence type="ECO:0000256" key="9">
    <source>
        <dbReference type="SAM" id="MobiDB-lite"/>
    </source>
</evidence>
<dbReference type="InterPro" id="IPR000210">
    <property type="entry name" value="BTB/POZ_dom"/>
</dbReference>
<evidence type="ECO:0000313" key="11">
    <source>
        <dbReference type="EMBL" id="KAK2080510.1"/>
    </source>
</evidence>
<dbReference type="Gene3D" id="1.25.40.420">
    <property type="match status" value="1"/>
</dbReference>
<evidence type="ECO:0000256" key="6">
    <source>
        <dbReference type="ARBA" id="ARBA00022603"/>
    </source>
</evidence>
<dbReference type="AlphaFoldDB" id="A0AAD9INZ5"/>
<dbReference type="InterPro" id="IPR029063">
    <property type="entry name" value="SAM-dependent_MTases_sf"/>
</dbReference>
<accession>A0AAD9INZ5</accession>
<evidence type="ECO:0000256" key="2">
    <source>
        <dbReference type="ARBA" id="ARBA00004906"/>
    </source>
</evidence>
<dbReference type="SUPFAM" id="SSF54695">
    <property type="entry name" value="POZ domain"/>
    <property type="match status" value="1"/>
</dbReference>
<evidence type="ECO:0000256" key="8">
    <source>
        <dbReference type="ARBA" id="ARBA00022691"/>
    </source>
</evidence>
<dbReference type="Gene3D" id="3.40.50.150">
    <property type="entry name" value="Vaccinia Virus protein VP39"/>
    <property type="match status" value="1"/>
</dbReference>
<evidence type="ECO:0000256" key="5">
    <source>
        <dbReference type="ARBA" id="ARBA00022490"/>
    </source>
</evidence>